<protein>
    <submittedName>
        <fullName evidence="1">Uncharacterized protein</fullName>
    </submittedName>
</protein>
<accession>A0ABM8PN73</accession>
<dbReference type="EMBL" id="CABFWE030000005">
    <property type="protein sequence ID" value="CAD7039051.1"/>
    <property type="molecule type" value="Genomic_DNA"/>
</dbReference>
<comment type="caution">
    <text evidence="1">The sequence shown here is derived from an EMBL/GenBank/DDBJ whole genome shotgun (WGS) entry which is preliminary data.</text>
</comment>
<sequence length="39" mass="4218">MRKTAIRLCQKAGCPWQKAGIHGNIHGGLLGLALKTEVF</sequence>
<keyword evidence="2" id="KW-1185">Reference proteome</keyword>
<gene>
    <name evidence="1" type="ORF">RHAB21_02867</name>
</gene>
<proteinExistence type="predicted"/>
<evidence type="ECO:0000313" key="1">
    <source>
        <dbReference type="EMBL" id="CAD7039051.1"/>
    </source>
</evidence>
<name>A0ABM8PN73_9HYPH</name>
<reference evidence="1 2" key="1">
    <citation type="submission" date="2020-11" db="EMBL/GenBank/DDBJ databases">
        <authorList>
            <person name="Lassalle F."/>
        </authorList>
    </citation>
    <scope>NUCLEOTIDE SEQUENCE [LARGE SCALE GENOMIC DNA]</scope>
    <source>
        <strain evidence="1 2">AB21</strain>
    </source>
</reference>
<dbReference type="Proteomes" id="UP000601041">
    <property type="component" value="Unassembled WGS sequence"/>
</dbReference>
<organism evidence="1 2">
    <name type="scientific">Pseudorhizobium halotolerans</name>
    <dbReference type="NCBI Taxonomy" id="1233081"/>
    <lineage>
        <taxon>Bacteria</taxon>
        <taxon>Pseudomonadati</taxon>
        <taxon>Pseudomonadota</taxon>
        <taxon>Alphaproteobacteria</taxon>
        <taxon>Hyphomicrobiales</taxon>
        <taxon>Rhizobiaceae</taxon>
        <taxon>Rhizobium/Agrobacterium group</taxon>
        <taxon>Pseudorhizobium</taxon>
    </lineage>
</organism>
<evidence type="ECO:0000313" key="2">
    <source>
        <dbReference type="Proteomes" id="UP000601041"/>
    </source>
</evidence>